<sequence length="590" mass="64856">MTALPLAKIKRRTINAEREAAAKAEGLDPLLARIVASRPTLLEESVLTMLAPKLKALDSPHNLPDIERAVARICDALAAGEVIGIETDHDCDGQTSHAVLYCALVDILGHPAEKVRSYIGHRLKEGYGLSEAVAARILADSPRPTLIITADNGSSDEAQIALLKRHEIDVIVTDHHEIPVDGIPQSAYAVVSPTRTDSQYPDRLIAGCMVAWLLMAAVRSHIVQNTAKILPSLAECLDFVAVGTIADCVSIARSKNNRAIVSYGMKLIQQGVRPCWRALIPIMSSPLSSEDLGFKIGPLLNSDGRLACAFGSVSFLLAKNDKEAKEWVEHLQIQNTERKSIQDAITQQAKEQALKQFAEKKNSLCIFLEDGHAGVHGISASRIKDWFGRPVIIFCPKQEDSNILTGSARSIEGIHLRHALQTIADRYPGILVKFGGHQAAAGLSIYRERVADFTRYFEEVVCEQLNGVDVGPEVWSDGELSIDAISIPVIKKLVESLEPFGREFESPAFELEGKIISLKVMGQTQTHLRVGLVVNEVWFEAVWFNSCDPNEPMPVNVGDEVKIVYMPKIQTFRGELKLNCQIIHLEKFVI</sequence>
<name>A0A0Q9YKQ3_9GAMM</name>
<dbReference type="InterPro" id="IPR004610">
    <property type="entry name" value="RecJ"/>
</dbReference>
<evidence type="ECO:0000313" key="11">
    <source>
        <dbReference type="Proteomes" id="UP000051497"/>
    </source>
</evidence>
<dbReference type="Pfam" id="PF02272">
    <property type="entry name" value="DHHA1"/>
    <property type="match status" value="1"/>
</dbReference>
<dbReference type="NCBIfam" id="TIGR00644">
    <property type="entry name" value="recJ"/>
    <property type="match status" value="1"/>
</dbReference>
<dbReference type="Pfam" id="PF17768">
    <property type="entry name" value="RecJ_OB"/>
    <property type="match status" value="1"/>
</dbReference>
<dbReference type="Gene3D" id="3.90.1640.30">
    <property type="match status" value="1"/>
</dbReference>
<dbReference type="Gene3D" id="3.10.310.30">
    <property type="match status" value="1"/>
</dbReference>
<dbReference type="PATRIC" id="fig|1590043.3.peg.1864"/>
<dbReference type="EMBL" id="LKAJ02000001">
    <property type="protein sequence ID" value="MCS5711063.1"/>
    <property type="molecule type" value="Genomic_DNA"/>
</dbReference>
<dbReference type="InterPro" id="IPR001667">
    <property type="entry name" value="DDH_dom"/>
</dbReference>
<keyword evidence="11" id="KW-1185">Reference proteome</keyword>
<comment type="caution">
    <text evidence="9">The sequence shown here is derived from an EMBL/GenBank/DDBJ whole genome shotgun (WGS) entry which is preliminary data.</text>
</comment>
<keyword evidence="3" id="KW-0540">Nuclease</keyword>
<evidence type="ECO:0000259" key="8">
    <source>
        <dbReference type="Pfam" id="PF17768"/>
    </source>
</evidence>
<dbReference type="RefSeq" id="WP_075066438.1">
    <property type="nucleotide sequence ID" value="NZ_LKAJ02000001.1"/>
</dbReference>
<keyword evidence="4 9" id="KW-0378">Hydrolase</keyword>
<gene>
    <name evidence="9" type="primary">recJ</name>
    <name evidence="10" type="ORF">HT99x_006440</name>
    <name evidence="9" type="ORF">HT99x_01826</name>
</gene>
<feature type="domain" description="DDH" evidence="6">
    <location>
        <begin position="85"/>
        <end position="244"/>
    </location>
</feature>
<dbReference type="GO" id="GO:0008409">
    <property type="term" value="F:5'-3' exonuclease activity"/>
    <property type="evidence" value="ECO:0007669"/>
    <property type="project" value="InterPro"/>
</dbReference>
<keyword evidence="5 9" id="KW-0269">Exonuclease</keyword>
<evidence type="ECO:0000256" key="5">
    <source>
        <dbReference type="ARBA" id="ARBA00022839"/>
    </source>
</evidence>
<dbReference type="AlphaFoldDB" id="A0A0Q9YKQ3"/>
<reference evidence="9" key="1">
    <citation type="submission" date="2015-09" db="EMBL/GenBank/DDBJ databases">
        <title>Draft Genome Sequences of Two Novel Amoeba-resistant Intranuclear Bacteria, Candidatus Berkiella cookevillensis and Candidatus Berkiella aquae.</title>
        <authorList>
            <person name="Mehari Y.T."/>
            <person name="Arivett B.A."/>
            <person name="Farone A.L."/>
            <person name="Gunderson J.H."/>
            <person name="Farone M.B."/>
        </authorList>
    </citation>
    <scope>NUCLEOTIDE SEQUENCE [LARGE SCALE GENOMIC DNA]</scope>
    <source>
        <strain evidence="9">HT99</strain>
    </source>
</reference>
<reference evidence="10" key="2">
    <citation type="journal article" date="2016" name="Genome Announc.">
        <title>Draft Genome Sequences of Two Novel Amoeba-Resistant Intranuclear Bacteria, 'Candidatus Berkiella cookevillensis' and 'Candidatus Berkiella aquae'.</title>
        <authorList>
            <person name="Mehari Y.T."/>
            <person name="Arivett B.A."/>
            <person name="Farone A.L."/>
            <person name="Gunderson J.H."/>
            <person name="Farone M.B."/>
        </authorList>
    </citation>
    <scope>NUCLEOTIDE SEQUENCE</scope>
    <source>
        <strain evidence="10">HT99</strain>
    </source>
</reference>
<dbReference type="EMBL" id="LKAJ01000006">
    <property type="protein sequence ID" value="KRG21270.1"/>
    <property type="molecule type" value="Genomic_DNA"/>
</dbReference>
<dbReference type="InterPro" id="IPR003156">
    <property type="entry name" value="DHHA1_dom"/>
</dbReference>
<dbReference type="GO" id="GO:0006281">
    <property type="term" value="P:DNA repair"/>
    <property type="evidence" value="ECO:0007669"/>
    <property type="project" value="InterPro"/>
</dbReference>
<accession>A0A0Q9YKQ3</accession>
<evidence type="ECO:0000259" key="6">
    <source>
        <dbReference type="Pfam" id="PF01368"/>
    </source>
</evidence>
<evidence type="ECO:0000313" key="9">
    <source>
        <dbReference type="EMBL" id="KRG21270.1"/>
    </source>
</evidence>
<feature type="domain" description="RecJ OB" evidence="8">
    <location>
        <begin position="477"/>
        <end position="583"/>
    </location>
</feature>
<evidence type="ECO:0000256" key="4">
    <source>
        <dbReference type="ARBA" id="ARBA00022801"/>
    </source>
</evidence>
<feature type="domain" description="DHHA1" evidence="7">
    <location>
        <begin position="367"/>
        <end position="461"/>
    </location>
</feature>
<proteinExistence type="inferred from homology"/>
<dbReference type="PANTHER" id="PTHR30255:SF2">
    <property type="entry name" value="SINGLE-STRANDED-DNA-SPECIFIC EXONUCLEASE RECJ"/>
    <property type="match status" value="1"/>
</dbReference>
<evidence type="ECO:0000256" key="1">
    <source>
        <dbReference type="ARBA" id="ARBA00005915"/>
    </source>
</evidence>
<organism evidence="9">
    <name type="scientific">Candidatus Berkiella aquae</name>
    <dbReference type="NCBI Taxonomy" id="295108"/>
    <lineage>
        <taxon>Bacteria</taxon>
        <taxon>Pseudomonadati</taxon>
        <taxon>Pseudomonadota</taxon>
        <taxon>Gammaproteobacteria</taxon>
        <taxon>Candidatus Berkiellales</taxon>
        <taxon>Candidatus Berkiellaceae</taxon>
        <taxon>Candidatus Berkiella</taxon>
    </lineage>
</organism>
<dbReference type="Pfam" id="PF01368">
    <property type="entry name" value="DHH"/>
    <property type="match status" value="1"/>
</dbReference>
<dbReference type="OrthoDB" id="9809852at2"/>
<dbReference type="PANTHER" id="PTHR30255">
    <property type="entry name" value="SINGLE-STRANDED-DNA-SPECIFIC EXONUCLEASE RECJ"/>
    <property type="match status" value="1"/>
</dbReference>
<reference evidence="10" key="3">
    <citation type="submission" date="2021-06" db="EMBL/GenBank/DDBJ databases">
        <title>Genomic Description and Analysis of Intracellular Bacteria, Candidatus Berkiella cookevillensis and Candidatus Berkiella aquae.</title>
        <authorList>
            <person name="Kidane D.T."/>
            <person name="Mehari Y.T."/>
            <person name="Rice F.C."/>
            <person name="Arivett B.A."/>
            <person name="Farone A.L."/>
            <person name="Berk S.G."/>
            <person name="Farone M.B."/>
        </authorList>
    </citation>
    <scope>NUCLEOTIDE SEQUENCE</scope>
    <source>
        <strain evidence="10">HT99</strain>
    </source>
</reference>
<evidence type="ECO:0000259" key="7">
    <source>
        <dbReference type="Pfam" id="PF02272"/>
    </source>
</evidence>
<dbReference type="InterPro" id="IPR041122">
    <property type="entry name" value="RecJ_OB"/>
</dbReference>
<protein>
    <recommendedName>
        <fullName evidence="2">Single-stranded-DNA-specific exonuclease RecJ</fullName>
    </recommendedName>
</protein>
<dbReference type="SUPFAM" id="SSF64182">
    <property type="entry name" value="DHH phosphoesterases"/>
    <property type="match status" value="1"/>
</dbReference>
<dbReference type="Proteomes" id="UP000051497">
    <property type="component" value="Unassembled WGS sequence"/>
</dbReference>
<dbReference type="GO" id="GO:0006310">
    <property type="term" value="P:DNA recombination"/>
    <property type="evidence" value="ECO:0007669"/>
    <property type="project" value="InterPro"/>
</dbReference>
<dbReference type="STRING" id="295108.HT99x_01826"/>
<evidence type="ECO:0000256" key="3">
    <source>
        <dbReference type="ARBA" id="ARBA00022722"/>
    </source>
</evidence>
<dbReference type="InterPro" id="IPR051673">
    <property type="entry name" value="SSDNA_exonuclease_RecJ"/>
</dbReference>
<evidence type="ECO:0000256" key="2">
    <source>
        <dbReference type="ARBA" id="ARBA00019841"/>
    </source>
</evidence>
<dbReference type="InterPro" id="IPR038763">
    <property type="entry name" value="DHH_sf"/>
</dbReference>
<dbReference type="GO" id="GO:0003676">
    <property type="term" value="F:nucleic acid binding"/>
    <property type="evidence" value="ECO:0007669"/>
    <property type="project" value="InterPro"/>
</dbReference>
<evidence type="ECO:0000313" key="10">
    <source>
        <dbReference type="EMBL" id="MCS5711063.1"/>
    </source>
</evidence>
<comment type="similarity">
    <text evidence="1">Belongs to the RecJ family.</text>
</comment>